<organism evidence="1 2">
    <name type="scientific">Dioscorea alata</name>
    <name type="common">Purple yam</name>
    <dbReference type="NCBI Taxonomy" id="55571"/>
    <lineage>
        <taxon>Eukaryota</taxon>
        <taxon>Viridiplantae</taxon>
        <taxon>Streptophyta</taxon>
        <taxon>Embryophyta</taxon>
        <taxon>Tracheophyta</taxon>
        <taxon>Spermatophyta</taxon>
        <taxon>Magnoliopsida</taxon>
        <taxon>Liliopsida</taxon>
        <taxon>Dioscoreales</taxon>
        <taxon>Dioscoreaceae</taxon>
        <taxon>Dioscorea</taxon>
    </lineage>
</organism>
<comment type="caution">
    <text evidence="1">The sequence shown here is derived from an EMBL/GenBank/DDBJ whole genome shotgun (WGS) entry which is preliminary data.</text>
</comment>
<keyword evidence="1" id="KW-0808">Transferase</keyword>
<dbReference type="EC" id="2.7.13.3" evidence="1"/>
<accession>A0ACB7VEM3</accession>
<reference evidence="2" key="1">
    <citation type="journal article" date="2022" name="Nat. Commun.">
        <title>Chromosome evolution and the genetic basis of agronomically important traits in greater yam.</title>
        <authorList>
            <person name="Bredeson J.V."/>
            <person name="Lyons J.B."/>
            <person name="Oniyinde I.O."/>
            <person name="Okereke N.R."/>
            <person name="Kolade O."/>
            <person name="Nnabue I."/>
            <person name="Nwadili C.O."/>
            <person name="Hribova E."/>
            <person name="Parker M."/>
            <person name="Nwogha J."/>
            <person name="Shu S."/>
            <person name="Carlson J."/>
            <person name="Kariba R."/>
            <person name="Muthemba S."/>
            <person name="Knop K."/>
            <person name="Barton G.J."/>
            <person name="Sherwood A.V."/>
            <person name="Lopez-Montes A."/>
            <person name="Asiedu R."/>
            <person name="Jamnadass R."/>
            <person name="Muchugi A."/>
            <person name="Goodstein D."/>
            <person name="Egesi C.N."/>
            <person name="Featherston J."/>
            <person name="Asfaw A."/>
            <person name="Simpson G.G."/>
            <person name="Dolezel J."/>
            <person name="Hendre P.S."/>
            <person name="Van Deynze A."/>
            <person name="Kumar P.L."/>
            <person name="Obidiegwu J.E."/>
            <person name="Bhattacharjee R."/>
            <person name="Rokhsar D.S."/>
        </authorList>
    </citation>
    <scope>NUCLEOTIDE SEQUENCE [LARGE SCALE GENOMIC DNA]</scope>
    <source>
        <strain evidence="2">cv. TDa95/00328</strain>
    </source>
</reference>
<gene>
    <name evidence="1" type="ORF">IHE45_09G032300</name>
</gene>
<evidence type="ECO:0000313" key="2">
    <source>
        <dbReference type="Proteomes" id="UP000827976"/>
    </source>
</evidence>
<keyword evidence="2" id="KW-1185">Reference proteome</keyword>
<proteinExistence type="predicted"/>
<protein>
    <submittedName>
        <fullName evidence="1">Histidine kinase protein</fullName>
        <ecNumber evidence="1">2.7.13.3</ecNumber>
    </submittedName>
</protein>
<name>A0ACB7VEM3_DIOAL</name>
<keyword evidence="1" id="KW-0418">Kinase</keyword>
<sequence>MDRLKLFLVQIIIPMIIVLFGFVVFVILTIGTNHDKQIIFDGASHAHASSFSHVCDRAFVLAQINSSAYNLAWNLGLSNGKYLQSISKIESKVAPSLFSTFSTMQYVSMVSFTSRNRLFFSYYRQGNQAYVVVSNKSQLSDVWNDTFEFYVQPVDMDTGVRYGNIVAYCPLGFNILKWIHNSLDGSNAYVVRGLGFENFQEALFLFSAPVGKIGVVSIGIGVKDFVKPVANVDLYRMCQLLDLDDVSITTTRSFKESGCSFKKMDIIIISLFSILLIVMFVGSIIMGMIFKKMKMKEMQLCSALIKQKEATQQIERKSMNKSMALASASHDVRTSLISITCLIELCRTMVPPHSDLDDNLVQMAACASKLLDILNSILDTSKVEAGKMILEEREFNMVDVIQESLDSFNVAAMSKGLEIFWDPIDFSIFKYSHVKGDRRRFSRILDNLLGNALKFTSQGHISFLAFAKKPIFEKGKIASRHGFNLSHLFCKNKDSHLVTNTSNSIQNDPSYTEFIFEVNDTGIGIPKEKKAFVFENYAQVKDSCHEGLEGTGLGLGIVQSYVHLMGGEIGIKDKDQGEKGACFRFNIFLKSCEVAKGEDSTKDHGQKPNLLRLACLWDHIGFQSSVPTVAFLEDFNIENVNILLLIQGDETKRFAKKWLEGFGVKAWEIISPYFLKFVLKKIKHKLLNLGDLGTFDLGMSNISSSKLISQDSDEELDISTDNQTSPMMARDLLETSIIKTMMPYIVVLIDSKFENHSEICVMLKEFSQNIQNIQFKVVWLANSNVYSAELNKAKERQCDLILKRPLYGTRLRPLLSLFQDTTESQQLELRTLTEIQKDEDIDKSSLHLKRQEFHKSIPEKISMKDISKDINHLNGMGILLVEDSPVISRYEFLLLSKLGAKVEICKNGLEALDKVKSALLETTNSIDLSQAHKDLDHFPYDIILMDCEMPIMDGYHATRKIRIEEKQYGLHIPIIALSAHGTQDEEEKAILAGMDTYLEKPLNEDKLFKAISNFASNSAL</sequence>
<evidence type="ECO:0000313" key="1">
    <source>
        <dbReference type="EMBL" id="KAH7672122.1"/>
    </source>
</evidence>
<dbReference type="Proteomes" id="UP000827976">
    <property type="component" value="Chromosome 9"/>
</dbReference>
<dbReference type="EMBL" id="CM037019">
    <property type="protein sequence ID" value="KAH7672122.1"/>
    <property type="molecule type" value="Genomic_DNA"/>
</dbReference>